<evidence type="ECO:0000313" key="3">
    <source>
        <dbReference type="Proteomes" id="UP001178461"/>
    </source>
</evidence>
<keyword evidence="3" id="KW-1185">Reference proteome</keyword>
<dbReference type="AlphaFoldDB" id="A0AA35L3K7"/>
<name>A0AA35L3K7_9SAUR</name>
<feature type="compositionally biased region" description="Basic and acidic residues" evidence="1">
    <location>
        <begin position="167"/>
        <end position="177"/>
    </location>
</feature>
<gene>
    <name evidence="2" type="ORF">PODLI_1B010784</name>
</gene>
<feature type="region of interest" description="Disordered" evidence="1">
    <location>
        <begin position="83"/>
        <end position="106"/>
    </location>
</feature>
<proteinExistence type="predicted"/>
<accession>A0AA35L3K7</accession>
<sequence>MPGIFLRRKKRSARRPLKSFWRPPELFLGQRCALAGADAVRFCSPPPNGNRALGFPQKREKCTPPLLCGCGSKQTVSVFISRKEAASRSSGQQQQRQARRGASRNARATTFSISLSTLTAFFRLVADCAAERRRRNRFGVLAGLWIAGQREGLEGFLPPFFSTAHPPPEKGKGEKAARPPGAF</sequence>
<feature type="region of interest" description="Disordered" evidence="1">
    <location>
        <begin position="162"/>
        <end position="183"/>
    </location>
</feature>
<protein>
    <submittedName>
        <fullName evidence="2">Uncharacterized protein</fullName>
    </submittedName>
</protein>
<dbReference type="Proteomes" id="UP001178461">
    <property type="component" value="Chromosome 12"/>
</dbReference>
<evidence type="ECO:0000313" key="2">
    <source>
        <dbReference type="EMBL" id="CAI5789210.1"/>
    </source>
</evidence>
<reference evidence="2" key="1">
    <citation type="submission" date="2022-12" db="EMBL/GenBank/DDBJ databases">
        <authorList>
            <person name="Alioto T."/>
            <person name="Alioto T."/>
            <person name="Gomez Garrido J."/>
        </authorList>
    </citation>
    <scope>NUCLEOTIDE SEQUENCE</scope>
</reference>
<dbReference type="EMBL" id="OX395137">
    <property type="protein sequence ID" value="CAI5789210.1"/>
    <property type="molecule type" value="Genomic_DNA"/>
</dbReference>
<feature type="compositionally biased region" description="Low complexity" evidence="1">
    <location>
        <begin position="87"/>
        <end position="96"/>
    </location>
</feature>
<organism evidence="2 3">
    <name type="scientific">Podarcis lilfordi</name>
    <name type="common">Lilford's wall lizard</name>
    <dbReference type="NCBI Taxonomy" id="74358"/>
    <lineage>
        <taxon>Eukaryota</taxon>
        <taxon>Metazoa</taxon>
        <taxon>Chordata</taxon>
        <taxon>Craniata</taxon>
        <taxon>Vertebrata</taxon>
        <taxon>Euteleostomi</taxon>
        <taxon>Lepidosauria</taxon>
        <taxon>Squamata</taxon>
        <taxon>Bifurcata</taxon>
        <taxon>Unidentata</taxon>
        <taxon>Episquamata</taxon>
        <taxon>Laterata</taxon>
        <taxon>Lacertibaenia</taxon>
        <taxon>Lacertidae</taxon>
        <taxon>Podarcis</taxon>
    </lineage>
</organism>
<evidence type="ECO:0000256" key="1">
    <source>
        <dbReference type="SAM" id="MobiDB-lite"/>
    </source>
</evidence>